<protein>
    <recommendedName>
        <fullName evidence="1">ABM domain-containing protein</fullName>
    </recommendedName>
</protein>
<dbReference type="InterPro" id="IPR007138">
    <property type="entry name" value="ABM_dom"/>
</dbReference>
<dbReference type="SUPFAM" id="SSF54909">
    <property type="entry name" value="Dimeric alpha+beta barrel"/>
    <property type="match status" value="1"/>
</dbReference>
<gene>
    <name evidence="2" type="ORF">B7463_g11186</name>
</gene>
<keyword evidence="3" id="KW-1185">Reference proteome</keyword>
<feature type="non-terminal residue" evidence="2">
    <location>
        <position position="1"/>
    </location>
</feature>
<dbReference type="EMBL" id="NCSJ02000359">
    <property type="protein sequence ID" value="RFU25154.1"/>
    <property type="molecule type" value="Genomic_DNA"/>
</dbReference>
<comment type="caution">
    <text evidence="2">The sequence shown here is derived from an EMBL/GenBank/DDBJ whole genome shotgun (WGS) entry which is preliminary data.</text>
</comment>
<dbReference type="Gene3D" id="3.30.70.100">
    <property type="match status" value="2"/>
</dbReference>
<dbReference type="Pfam" id="PF03992">
    <property type="entry name" value="ABM"/>
    <property type="match status" value="1"/>
</dbReference>
<dbReference type="InterPro" id="IPR011008">
    <property type="entry name" value="Dimeric_a/b-barrel"/>
</dbReference>
<feature type="domain" description="ABM" evidence="1">
    <location>
        <begin position="120"/>
        <end position="195"/>
    </location>
</feature>
<dbReference type="AlphaFoldDB" id="A0A3E2GVF8"/>
<reference evidence="2 3" key="1">
    <citation type="submission" date="2018-05" db="EMBL/GenBank/DDBJ databases">
        <title>Draft genome sequence of Scytalidium lignicola DSM 105466, a ubiquitous saprotrophic fungus.</title>
        <authorList>
            <person name="Buettner E."/>
            <person name="Gebauer A.M."/>
            <person name="Hofrichter M."/>
            <person name="Liers C."/>
            <person name="Kellner H."/>
        </authorList>
    </citation>
    <scope>NUCLEOTIDE SEQUENCE [LARGE SCALE GENOMIC DNA]</scope>
    <source>
        <strain evidence="2 3">DSM 105466</strain>
    </source>
</reference>
<sequence length="219" mass="25151">MAAKEALQLIIIPHRPTPTTEEIDRDLAPAFKILQSADGLKTIWRGKRFEDRYTQVALVLWQDVASSHAFFTSDLYDSLHKVIQPALNGRKVQWAQHTLINQSTLNDHDHLQSILRSPAIEVAMTKVTEGGVSGYYRQFNKVVTGILNEEPGCDGFFISPLIENPQDQLLLISWKTVDAHHEEFEKKPGFRACIDALFDYYREFVVPWHIVELKQFFTN</sequence>
<organism evidence="2 3">
    <name type="scientific">Scytalidium lignicola</name>
    <name type="common">Hyphomycete</name>
    <dbReference type="NCBI Taxonomy" id="5539"/>
    <lineage>
        <taxon>Eukaryota</taxon>
        <taxon>Fungi</taxon>
        <taxon>Dikarya</taxon>
        <taxon>Ascomycota</taxon>
        <taxon>Pezizomycotina</taxon>
        <taxon>Leotiomycetes</taxon>
        <taxon>Leotiomycetes incertae sedis</taxon>
        <taxon>Scytalidium</taxon>
    </lineage>
</organism>
<dbReference type="OrthoDB" id="3830579at2759"/>
<evidence type="ECO:0000313" key="3">
    <source>
        <dbReference type="Proteomes" id="UP000258309"/>
    </source>
</evidence>
<accession>A0A3E2GVF8</accession>
<feature type="non-terminal residue" evidence="2">
    <location>
        <position position="219"/>
    </location>
</feature>
<evidence type="ECO:0000259" key="1">
    <source>
        <dbReference type="Pfam" id="PF03992"/>
    </source>
</evidence>
<dbReference type="Proteomes" id="UP000258309">
    <property type="component" value="Unassembled WGS sequence"/>
</dbReference>
<evidence type="ECO:0000313" key="2">
    <source>
        <dbReference type="EMBL" id="RFU25154.1"/>
    </source>
</evidence>
<proteinExistence type="predicted"/>
<name>A0A3E2GVF8_SCYLI</name>